<evidence type="ECO:0000313" key="2">
    <source>
        <dbReference type="Proteomes" id="UP000070155"/>
    </source>
</evidence>
<dbReference type="Proteomes" id="UP000070155">
    <property type="component" value="Unassembled WGS sequence"/>
</dbReference>
<comment type="caution">
    <text evidence="1">The sequence shown here is derived from an EMBL/GenBank/DDBJ whole genome shotgun (WGS) entry which is preliminary data.</text>
</comment>
<keyword evidence="2" id="KW-1185">Reference proteome</keyword>
<accession>A0A133UJ92</accession>
<name>A0A133UJ92_9EURY</name>
<organism evidence="1 2">
    <name type="scientific">candidate division MSBL1 archaeon SCGC-AAA259I07</name>
    <dbReference type="NCBI Taxonomy" id="1698266"/>
    <lineage>
        <taxon>Archaea</taxon>
        <taxon>Methanobacteriati</taxon>
        <taxon>Methanobacteriota</taxon>
        <taxon>candidate division MSBL1</taxon>
    </lineage>
</organism>
<protein>
    <recommendedName>
        <fullName evidence="3">Replication protein</fullName>
    </recommendedName>
</protein>
<dbReference type="EMBL" id="LHXQ01000060">
    <property type="protein sequence ID" value="KXA94257.1"/>
    <property type="molecule type" value="Genomic_DNA"/>
</dbReference>
<reference evidence="1 2" key="1">
    <citation type="journal article" date="2016" name="Sci. Rep.">
        <title>Metabolic traits of an uncultured archaeal lineage -MSBL1- from brine pools of the Red Sea.</title>
        <authorList>
            <person name="Mwirichia R."/>
            <person name="Alam I."/>
            <person name="Rashid M."/>
            <person name="Vinu M."/>
            <person name="Ba-Alawi W."/>
            <person name="Anthony Kamau A."/>
            <person name="Kamanda Ngugi D."/>
            <person name="Goker M."/>
            <person name="Klenk H.P."/>
            <person name="Bajic V."/>
            <person name="Stingl U."/>
        </authorList>
    </citation>
    <scope>NUCLEOTIDE SEQUENCE [LARGE SCALE GENOMIC DNA]</scope>
    <source>
        <strain evidence="1">SCGC-AAA259I07</strain>
    </source>
</reference>
<proteinExistence type="predicted"/>
<gene>
    <name evidence="1" type="ORF">AKJ36_03220</name>
</gene>
<dbReference type="AlphaFoldDB" id="A0A133UJ92"/>
<sequence length="380" mass="44419">MVAVSYSEFSPSELFQRWDQQEKEAREKDDGLGFYEPVQKLSNARDVFLDNRFDLNDSLPGLIKIYRRWVGEKTYLCNQYLDHETNETKYKFQLAPKRGNEKYVSDVKSRIYEKVPSTEQLEKQHLLADENGSNVLHITLTVDPKRYLGDLQSAWANLPYYLNKFLSAFRKRYGRCWVLRSFEAQENGFPHVHLFIISEQTFSCEWYKGKKYWRWLIPELTDDHKAIGADETVDGFENLWSLGFVYARGVGKRPYMRKQIDVKNYVVKDVVSEVSVVDVDSDVEVKNPELTLALNWLFRRQAFSISGSDVLESVFNLIPVCLTQTEVLKNAFLRRLFEFSRYEFISFCGIVRCSEPPPDGFIKLSNDQEHELEAQAIGVR</sequence>
<evidence type="ECO:0008006" key="3">
    <source>
        <dbReference type="Google" id="ProtNLM"/>
    </source>
</evidence>
<evidence type="ECO:0000313" key="1">
    <source>
        <dbReference type="EMBL" id="KXA94257.1"/>
    </source>
</evidence>